<accession>A0A443NT12</accession>
<dbReference type="AlphaFoldDB" id="A0A443NT12"/>
<sequence>MGMACAKGFSGEPLIATSLINVAKRKENRDEHKRHLRQSSSPKLLEQNASPPFKYQFRHLNERPPFHRSHSISAPYLVITP</sequence>
<gene>
    <name evidence="2" type="ORF">CKAN_01034600</name>
</gene>
<evidence type="ECO:0000313" key="3">
    <source>
        <dbReference type="Proteomes" id="UP000283530"/>
    </source>
</evidence>
<protein>
    <submittedName>
        <fullName evidence="2">Uncharacterized protein</fullName>
    </submittedName>
</protein>
<keyword evidence="3" id="KW-1185">Reference proteome</keyword>
<name>A0A443NT12_9MAGN</name>
<reference evidence="2 3" key="1">
    <citation type="journal article" date="2019" name="Nat. Plants">
        <title>Stout camphor tree genome fills gaps in understanding of flowering plant genome evolution.</title>
        <authorList>
            <person name="Chaw S.M."/>
            <person name="Liu Y.C."/>
            <person name="Wu Y.W."/>
            <person name="Wang H.Y."/>
            <person name="Lin C.I."/>
            <person name="Wu C.S."/>
            <person name="Ke H.M."/>
            <person name="Chang L.Y."/>
            <person name="Hsu C.Y."/>
            <person name="Yang H.T."/>
            <person name="Sudianto E."/>
            <person name="Hsu M.H."/>
            <person name="Wu K.P."/>
            <person name="Wang L.N."/>
            <person name="Leebens-Mack J.H."/>
            <person name="Tsai I.J."/>
        </authorList>
    </citation>
    <scope>NUCLEOTIDE SEQUENCE [LARGE SCALE GENOMIC DNA]</scope>
    <source>
        <strain evidence="3">cv. Chaw 1501</strain>
        <tissue evidence="2">Young leaves</tissue>
    </source>
</reference>
<comment type="caution">
    <text evidence="2">The sequence shown here is derived from an EMBL/GenBank/DDBJ whole genome shotgun (WGS) entry which is preliminary data.</text>
</comment>
<evidence type="ECO:0000256" key="1">
    <source>
        <dbReference type="SAM" id="MobiDB-lite"/>
    </source>
</evidence>
<organism evidence="2 3">
    <name type="scientific">Cinnamomum micranthum f. kanehirae</name>
    <dbReference type="NCBI Taxonomy" id="337451"/>
    <lineage>
        <taxon>Eukaryota</taxon>
        <taxon>Viridiplantae</taxon>
        <taxon>Streptophyta</taxon>
        <taxon>Embryophyta</taxon>
        <taxon>Tracheophyta</taxon>
        <taxon>Spermatophyta</taxon>
        <taxon>Magnoliopsida</taxon>
        <taxon>Magnoliidae</taxon>
        <taxon>Laurales</taxon>
        <taxon>Lauraceae</taxon>
        <taxon>Cinnamomum</taxon>
    </lineage>
</organism>
<dbReference type="EMBL" id="QPKB01000004">
    <property type="protein sequence ID" value="RWR81655.1"/>
    <property type="molecule type" value="Genomic_DNA"/>
</dbReference>
<dbReference type="Proteomes" id="UP000283530">
    <property type="component" value="Unassembled WGS sequence"/>
</dbReference>
<feature type="region of interest" description="Disordered" evidence="1">
    <location>
        <begin position="25"/>
        <end position="54"/>
    </location>
</feature>
<feature type="compositionally biased region" description="Polar residues" evidence="1">
    <location>
        <begin position="38"/>
        <end position="50"/>
    </location>
</feature>
<evidence type="ECO:0000313" key="2">
    <source>
        <dbReference type="EMBL" id="RWR81655.1"/>
    </source>
</evidence>
<proteinExistence type="predicted"/>